<evidence type="ECO:0000313" key="6">
    <source>
        <dbReference type="EMBL" id="SUB97710.1"/>
    </source>
</evidence>
<dbReference type="SUPFAM" id="SSF53335">
    <property type="entry name" value="S-adenosyl-L-methionine-dependent methyltransferases"/>
    <property type="match status" value="1"/>
</dbReference>
<dbReference type="GO" id="GO:0032259">
    <property type="term" value="P:methylation"/>
    <property type="evidence" value="ECO:0007669"/>
    <property type="project" value="UniProtKB-KW"/>
</dbReference>
<keyword evidence="3 6" id="KW-0808">Transferase</keyword>
<dbReference type="GO" id="GO:0003676">
    <property type="term" value="F:nucleic acid binding"/>
    <property type="evidence" value="ECO:0007669"/>
    <property type="project" value="InterPro"/>
</dbReference>
<keyword evidence="2 6" id="KW-0489">Methyltransferase</keyword>
<evidence type="ECO:0000256" key="4">
    <source>
        <dbReference type="ARBA" id="ARBA00022691"/>
    </source>
</evidence>
<organism evidence="6 7">
    <name type="scientific">Prevotella disiens</name>
    <dbReference type="NCBI Taxonomy" id="28130"/>
    <lineage>
        <taxon>Bacteria</taxon>
        <taxon>Pseudomonadati</taxon>
        <taxon>Bacteroidota</taxon>
        <taxon>Bacteroidia</taxon>
        <taxon>Bacteroidales</taxon>
        <taxon>Prevotellaceae</taxon>
        <taxon>Prevotella</taxon>
    </lineage>
</organism>
<dbReference type="InterPro" id="IPR029063">
    <property type="entry name" value="SAM-dependent_MTases_sf"/>
</dbReference>
<dbReference type="InterPro" id="IPR012327">
    <property type="entry name" value="MeTrfase_D12"/>
</dbReference>
<dbReference type="Pfam" id="PF02086">
    <property type="entry name" value="MethyltransfD12"/>
    <property type="match status" value="1"/>
</dbReference>
<dbReference type="Proteomes" id="UP000254072">
    <property type="component" value="Unassembled WGS sequence"/>
</dbReference>
<dbReference type="RefSeq" id="WP_021669340.1">
    <property type="nucleotide sequence ID" value="NZ_UGTL01000002.1"/>
</dbReference>
<dbReference type="InterPro" id="IPR002052">
    <property type="entry name" value="DNA_methylase_N6_adenine_CS"/>
</dbReference>
<accession>A0A379EG29</accession>
<dbReference type="GO" id="GO:0009307">
    <property type="term" value="P:DNA restriction-modification system"/>
    <property type="evidence" value="ECO:0007669"/>
    <property type="project" value="InterPro"/>
</dbReference>
<dbReference type="GeneID" id="91083612"/>
<dbReference type="EMBL" id="UGTL01000002">
    <property type="protein sequence ID" value="SUB97710.1"/>
    <property type="molecule type" value="Genomic_DNA"/>
</dbReference>
<name>A0A379EG29_9BACT</name>
<comment type="catalytic activity">
    <reaction evidence="5">
        <text>a 2'-deoxyadenosine in DNA + S-adenosyl-L-methionine = an N(6)-methyl-2'-deoxyadenosine in DNA + S-adenosyl-L-homocysteine + H(+)</text>
        <dbReference type="Rhea" id="RHEA:15197"/>
        <dbReference type="Rhea" id="RHEA-COMP:12418"/>
        <dbReference type="Rhea" id="RHEA-COMP:12419"/>
        <dbReference type="ChEBI" id="CHEBI:15378"/>
        <dbReference type="ChEBI" id="CHEBI:57856"/>
        <dbReference type="ChEBI" id="CHEBI:59789"/>
        <dbReference type="ChEBI" id="CHEBI:90615"/>
        <dbReference type="ChEBI" id="CHEBI:90616"/>
        <dbReference type="EC" id="2.1.1.72"/>
    </reaction>
</comment>
<dbReference type="EC" id="2.1.1.72" evidence="1"/>
<dbReference type="GO" id="GO:0009007">
    <property type="term" value="F:site-specific DNA-methyltransferase (adenine-specific) activity"/>
    <property type="evidence" value="ECO:0007669"/>
    <property type="project" value="UniProtKB-EC"/>
</dbReference>
<protein>
    <recommendedName>
        <fullName evidence="1">site-specific DNA-methyltransferase (adenine-specific)</fullName>
        <ecNumber evidence="1">2.1.1.72</ecNumber>
    </recommendedName>
</protein>
<evidence type="ECO:0000256" key="5">
    <source>
        <dbReference type="ARBA" id="ARBA00047942"/>
    </source>
</evidence>
<reference evidence="6 7" key="1">
    <citation type="submission" date="2018-06" db="EMBL/GenBank/DDBJ databases">
        <authorList>
            <consortium name="Pathogen Informatics"/>
            <person name="Doyle S."/>
        </authorList>
    </citation>
    <scope>NUCLEOTIDE SEQUENCE [LARGE SCALE GENOMIC DNA]</scope>
    <source>
        <strain evidence="6 7">NCTC11157</strain>
    </source>
</reference>
<dbReference type="REBASE" id="486373">
    <property type="entry name" value="M2.Pdi11157III"/>
</dbReference>
<evidence type="ECO:0000256" key="3">
    <source>
        <dbReference type="ARBA" id="ARBA00022679"/>
    </source>
</evidence>
<gene>
    <name evidence="6" type="primary">fokIM_2</name>
    <name evidence="6" type="ORF">NCTC11157_02505</name>
</gene>
<dbReference type="PROSITE" id="PS00092">
    <property type="entry name" value="N6_MTASE"/>
    <property type="match status" value="1"/>
</dbReference>
<keyword evidence="4" id="KW-0949">S-adenosyl-L-methionine</keyword>
<evidence type="ECO:0000313" key="7">
    <source>
        <dbReference type="Proteomes" id="UP000254072"/>
    </source>
</evidence>
<dbReference type="OrthoDB" id="9805629at2"/>
<evidence type="ECO:0000256" key="2">
    <source>
        <dbReference type="ARBA" id="ARBA00022603"/>
    </source>
</evidence>
<dbReference type="PRINTS" id="PR00505">
    <property type="entry name" value="D12N6MTFRASE"/>
</dbReference>
<dbReference type="AlphaFoldDB" id="A0A379EG29"/>
<proteinExistence type="predicted"/>
<sequence length="353" mass="41159">MRYIGNKENLLDKIFQILKDREIKGERFFDFFSGTTNVARFFKEKGYTVFSCDMLYLSYCLQKAYIENNEEPQFEQLLPTLPEINCSSLFALPLEKVVTYLNSIPSVEGFIYKNYTPDGTTHLERPRMYFSSENGKKIDAIRLQIEVWKEEKLITESEYYILISCLIETVSFYANISGVYAAFQKKWDPRAVKPLVLRTIKTINNGKQNFVYNTNSLNLVEHIETDILYLDPPYNERQYLPNYHLLETIAKYDSPTIKGITGMREYGNQKSSFCNAKTALEGLDNIAAHAKYKYLLLSYNSEGIMAQEDIIRTLEKYGKVTLESFEHLRFKSNNNGLAKSKKHIFEQLYILKK</sequence>
<evidence type="ECO:0000256" key="1">
    <source>
        <dbReference type="ARBA" id="ARBA00011900"/>
    </source>
</evidence>